<dbReference type="Proteomes" id="UP000005496">
    <property type="component" value="Unassembled WGS sequence"/>
</dbReference>
<gene>
    <name evidence="1" type="ORF">Dthio_PD2106</name>
</gene>
<dbReference type="EMBL" id="ACJN02000002">
    <property type="protein sequence ID" value="EFI34733.1"/>
    <property type="molecule type" value="Genomic_DNA"/>
</dbReference>
<name>D6SPQ7_9BACT</name>
<evidence type="ECO:0000313" key="1">
    <source>
        <dbReference type="EMBL" id="EFI34733.1"/>
    </source>
</evidence>
<proteinExistence type="predicted"/>
<comment type="caution">
    <text evidence="1">The sequence shown here is derived from an EMBL/GenBank/DDBJ whole genome shotgun (WGS) entry which is preliminary data.</text>
</comment>
<evidence type="ECO:0000313" key="2">
    <source>
        <dbReference type="Proteomes" id="UP000005496"/>
    </source>
</evidence>
<organism evidence="1 2">
    <name type="scientific">Desulfonatronospira thiodismutans ASO3-1</name>
    <dbReference type="NCBI Taxonomy" id="555779"/>
    <lineage>
        <taxon>Bacteria</taxon>
        <taxon>Pseudomonadati</taxon>
        <taxon>Thermodesulfobacteriota</taxon>
        <taxon>Desulfovibrionia</taxon>
        <taxon>Desulfovibrionales</taxon>
        <taxon>Desulfonatronovibrionaceae</taxon>
        <taxon>Desulfonatronospira</taxon>
    </lineage>
</organism>
<keyword evidence="2" id="KW-1185">Reference proteome</keyword>
<sequence length="113" mass="13038">MMALLTTKDCLNDVAAKVTFCSHIYYEEMWEKCIKNQYLFSAFKESRGQALRDPLEHHFVLKKTQFLGQVGPGRASPRATCKALNKYKNQDVAMYLQHGETVILLFFADKMLI</sequence>
<accession>D6SPQ7</accession>
<dbReference type="RefSeq" id="WP_008870051.1">
    <property type="nucleotide sequence ID" value="NZ_ACJN02000002.1"/>
</dbReference>
<dbReference type="AlphaFoldDB" id="D6SPQ7"/>
<protein>
    <submittedName>
        <fullName evidence="1">Uncharacterized protein</fullName>
    </submittedName>
</protein>
<reference evidence="1" key="1">
    <citation type="submission" date="2010-05" db="EMBL/GenBank/DDBJ databases">
        <title>The draft genome of Desulfonatronospira thiodismutans ASO3-1.</title>
        <authorList>
            <consortium name="US DOE Joint Genome Institute (JGI-PGF)"/>
            <person name="Lucas S."/>
            <person name="Copeland A."/>
            <person name="Lapidus A."/>
            <person name="Cheng J.-F."/>
            <person name="Bruce D."/>
            <person name="Goodwin L."/>
            <person name="Pitluck S."/>
            <person name="Chertkov O."/>
            <person name="Brettin T."/>
            <person name="Detter J.C."/>
            <person name="Han C."/>
            <person name="Land M.L."/>
            <person name="Hauser L."/>
            <person name="Kyrpides N."/>
            <person name="Mikhailova N."/>
            <person name="Muyzer G."/>
            <person name="Woyke T."/>
        </authorList>
    </citation>
    <scope>NUCLEOTIDE SEQUENCE [LARGE SCALE GENOMIC DNA]</scope>
    <source>
        <strain evidence="1">ASO3-1</strain>
    </source>
</reference>